<evidence type="ECO:0000313" key="2">
    <source>
        <dbReference type="EMBL" id="KAK3381161.1"/>
    </source>
</evidence>
<dbReference type="EMBL" id="JAULSW010000005">
    <property type="protein sequence ID" value="KAK3381161.1"/>
    <property type="molecule type" value="Genomic_DNA"/>
</dbReference>
<dbReference type="Proteomes" id="UP001285441">
    <property type="component" value="Unassembled WGS sequence"/>
</dbReference>
<gene>
    <name evidence="2" type="ORF">B0H63DRAFT_450529</name>
</gene>
<name>A0AAE0NGT5_9PEZI</name>
<accession>A0AAE0NGT5</accession>
<reference evidence="2" key="2">
    <citation type="submission" date="2023-06" db="EMBL/GenBank/DDBJ databases">
        <authorList>
            <consortium name="Lawrence Berkeley National Laboratory"/>
            <person name="Haridas S."/>
            <person name="Hensen N."/>
            <person name="Bonometti L."/>
            <person name="Westerberg I."/>
            <person name="Brannstrom I.O."/>
            <person name="Guillou S."/>
            <person name="Cros-Aarteil S."/>
            <person name="Calhoun S."/>
            <person name="Kuo A."/>
            <person name="Mondo S."/>
            <person name="Pangilinan J."/>
            <person name="Riley R."/>
            <person name="LaButti K."/>
            <person name="Andreopoulos B."/>
            <person name="Lipzen A."/>
            <person name="Chen C."/>
            <person name="Yanf M."/>
            <person name="Daum C."/>
            <person name="Ng V."/>
            <person name="Clum A."/>
            <person name="Steindorff A."/>
            <person name="Ohm R."/>
            <person name="Martin F."/>
            <person name="Silar P."/>
            <person name="Natvig D."/>
            <person name="Lalanne C."/>
            <person name="Gautier V."/>
            <person name="Ament-velasquez S.L."/>
            <person name="Kruys A."/>
            <person name="Hutchinson M.I."/>
            <person name="Powell A.J."/>
            <person name="Barry K."/>
            <person name="Miller A.N."/>
            <person name="Grigoriev I.V."/>
            <person name="Debuchy R."/>
            <person name="Gladieux P."/>
            <person name="Thoren M.H."/>
            <person name="Johannesson H."/>
        </authorList>
    </citation>
    <scope>NUCLEOTIDE SEQUENCE</scope>
    <source>
        <strain evidence="2">CBS 232.78</strain>
    </source>
</reference>
<evidence type="ECO:0000256" key="1">
    <source>
        <dbReference type="SAM" id="MobiDB-lite"/>
    </source>
</evidence>
<comment type="caution">
    <text evidence="2">The sequence shown here is derived from an EMBL/GenBank/DDBJ whole genome shotgun (WGS) entry which is preliminary data.</text>
</comment>
<evidence type="ECO:0000313" key="3">
    <source>
        <dbReference type="Proteomes" id="UP001285441"/>
    </source>
</evidence>
<protein>
    <submittedName>
        <fullName evidence="2">Uncharacterized protein</fullName>
    </submittedName>
</protein>
<keyword evidence="3" id="KW-1185">Reference proteome</keyword>
<organism evidence="2 3">
    <name type="scientific">Podospora didyma</name>
    <dbReference type="NCBI Taxonomy" id="330526"/>
    <lineage>
        <taxon>Eukaryota</taxon>
        <taxon>Fungi</taxon>
        <taxon>Dikarya</taxon>
        <taxon>Ascomycota</taxon>
        <taxon>Pezizomycotina</taxon>
        <taxon>Sordariomycetes</taxon>
        <taxon>Sordariomycetidae</taxon>
        <taxon>Sordariales</taxon>
        <taxon>Podosporaceae</taxon>
        <taxon>Podospora</taxon>
    </lineage>
</organism>
<feature type="region of interest" description="Disordered" evidence="1">
    <location>
        <begin position="23"/>
        <end position="58"/>
    </location>
</feature>
<feature type="compositionally biased region" description="Low complexity" evidence="1">
    <location>
        <begin position="25"/>
        <end position="43"/>
    </location>
</feature>
<proteinExistence type="predicted"/>
<dbReference type="AlphaFoldDB" id="A0AAE0NGT5"/>
<sequence>MSFTNRRECIRDALHLTYYKTVRPSTTTPSSPPSLLLKISSQSKKNKRRRGSKSDDDLSRADIAKLIQAYLESLQLPPKQPRQFPTIPPLKSLKGLEQWDYGVRGALDRYNLMRYIDGDIPAPGGRKDTIEHQLCLRDREDVCSFLISTIDLAHCQSLRNFLKRALEILPAGEYGEMDGEILEVWNAIEKCGLFPQDPALFNEYANMPKAELDKLASEGRLVITKKNGDLDVVNP</sequence>
<reference evidence="2" key="1">
    <citation type="journal article" date="2023" name="Mol. Phylogenet. Evol.">
        <title>Genome-scale phylogeny and comparative genomics of the fungal order Sordariales.</title>
        <authorList>
            <person name="Hensen N."/>
            <person name="Bonometti L."/>
            <person name="Westerberg I."/>
            <person name="Brannstrom I.O."/>
            <person name="Guillou S."/>
            <person name="Cros-Aarteil S."/>
            <person name="Calhoun S."/>
            <person name="Haridas S."/>
            <person name="Kuo A."/>
            <person name="Mondo S."/>
            <person name="Pangilinan J."/>
            <person name="Riley R."/>
            <person name="LaButti K."/>
            <person name="Andreopoulos B."/>
            <person name="Lipzen A."/>
            <person name="Chen C."/>
            <person name="Yan M."/>
            <person name="Daum C."/>
            <person name="Ng V."/>
            <person name="Clum A."/>
            <person name="Steindorff A."/>
            <person name="Ohm R.A."/>
            <person name="Martin F."/>
            <person name="Silar P."/>
            <person name="Natvig D.O."/>
            <person name="Lalanne C."/>
            <person name="Gautier V."/>
            <person name="Ament-Velasquez S.L."/>
            <person name="Kruys A."/>
            <person name="Hutchinson M.I."/>
            <person name="Powell A.J."/>
            <person name="Barry K."/>
            <person name="Miller A.N."/>
            <person name="Grigoriev I.V."/>
            <person name="Debuchy R."/>
            <person name="Gladieux P."/>
            <person name="Hiltunen Thoren M."/>
            <person name="Johannesson H."/>
        </authorList>
    </citation>
    <scope>NUCLEOTIDE SEQUENCE</scope>
    <source>
        <strain evidence="2">CBS 232.78</strain>
    </source>
</reference>